<dbReference type="InterPro" id="IPR012317">
    <property type="entry name" value="Poly(ADP-ribose)pol_cat_dom"/>
</dbReference>
<feature type="region of interest" description="Disordered" evidence="5">
    <location>
        <begin position="309"/>
        <end position="329"/>
    </location>
</feature>
<dbReference type="CDD" id="cd23802">
    <property type="entry name" value="UBCc_UBE2Q"/>
    <property type="match status" value="1"/>
</dbReference>
<dbReference type="InterPro" id="IPR000608">
    <property type="entry name" value="UBC"/>
</dbReference>
<evidence type="ECO:0000259" key="6">
    <source>
        <dbReference type="PROSITE" id="PS50127"/>
    </source>
</evidence>
<sequence>MGDAIKTAKNATLKGRKRFTADLKDAVEACTRGFEYRQLQVTKLRSGDDEGCIEFEVRQESKRVVSVNLLVSDTSEYPDHHTFFAYSPDADLPAKIQDLVEAISSEPPRPIEDTVEKFLHSVSKVTNPDTHTKQELRTHQLDDEESDGADDDDDGAYEAYDDLDYFAGPSSKSMLQLPRLQRDFVETVAAGYRPGFIRFGADNFSVSVSLPVIALANDIPPRALMAWDRRLLSRSQHLTLLITGFRGCYPPLASDGQYSTDAKRLGTSLKFAVGLTPRYKPGKHQAQEVGRNFGLIQQDDEIRDAFKPAESDVQDAENGIPGEDPIEGALPGDIPVEEEEEDPGRFDKFSLSSSLESLLEHSFVRVVQYRRAFGLGWAGAEKLVSEVERTQMKPEDILSTQRRVISAADKEEAKLGRSYSLPGDPLQGPESEGELNLPLIAFCYLVRRLTLCTRFCPVCHNTIKADFEVLKPYVCDSKLCAYQYYSLNRGASLEYEIINNPGTVDLLVSIAYTAACERVLDHPLPVGLGLRVSLPQPSATDTKPPPEMGTDGLCDFDELDKTQMQISIANLINSLPSITDMKKHLERKVKAGKAKPKLKDMDASILPSAWTILRWCVASCTAHLEELTADEDLVRNIDPCYRQFRFSVGAPDAEAKFKAAVVEAQKVDKNALKYPSLFAFHGSPLKNWHSIIRHGLWAKTVAHGRAYGDGKCVYFAKEGAVSTQTYAQASPHSWRNSKIVPTTCTTLAEIVNLPSKFTSTSPYLVVPQTEWIICRYLIVRTGALEVPEESAEREIPKVPTVRLDPAHPLTMSSASVRFIPEPSYKLEQLLSARQQEYMEEDYDQDDAEIFDQPASQTQSQTQAPTEREIIEIDDSDDDAAPSGPLEADWEHDAEWVDASVSHLLPPPTESTPSATMALQRELRAMLREQDNAKSLKDLGWYMPPDKIGDNLFQWIVELHSFDSALPIAQDLKARGLNSIIFEIRFPPSFPLSPPFFRIIKPRFLPFIQGGGGHVTGGGSMCMDLLTADGWLPSYSISAVLLVIKVAISNLDPRPARLASNWDTPYGVHEALEGYMRAARTHGWKVSIFRHCCYLA</sequence>
<dbReference type="HOGENOM" id="CLU_003143_0_0_1"/>
<keyword evidence="1" id="KW-0328">Glycosyltransferase</keyword>
<dbReference type="EMBL" id="KN832569">
    <property type="protein sequence ID" value="KII84929.1"/>
    <property type="molecule type" value="Genomic_DNA"/>
</dbReference>
<dbReference type="InterPro" id="IPR051838">
    <property type="entry name" value="ARTD_PARP"/>
</dbReference>
<feature type="compositionally biased region" description="Basic and acidic residues" evidence="5">
    <location>
        <begin position="130"/>
        <end position="141"/>
    </location>
</feature>
<organism evidence="7 8">
    <name type="scientific">Plicaturopsis crispa FD-325 SS-3</name>
    <dbReference type="NCBI Taxonomy" id="944288"/>
    <lineage>
        <taxon>Eukaryota</taxon>
        <taxon>Fungi</taxon>
        <taxon>Dikarya</taxon>
        <taxon>Basidiomycota</taxon>
        <taxon>Agaricomycotina</taxon>
        <taxon>Agaricomycetes</taxon>
        <taxon>Agaricomycetidae</taxon>
        <taxon>Amylocorticiales</taxon>
        <taxon>Amylocorticiaceae</taxon>
        <taxon>Plicatura</taxon>
        <taxon>Plicaturopsis crispa</taxon>
    </lineage>
</organism>
<feature type="domain" description="UBC core" evidence="6">
    <location>
        <begin position="913"/>
        <end position="1087"/>
    </location>
</feature>
<dbReference type="PANTHER" id="PTHR21328">
    <property type="entry name" value="POLY ADP-RIBOSE POLYMERASE FAMILY, MEMBER PARP"/>
    <property type="match status" value="1"/>
</dbReference>
<feature type="compositionally biased region" description="Acidic residues" evidence="5">
    <location>
        <begin position="142"/>
        <end position="154"/>
    </location>
</feature>
<evidence type="ECO:0000256" key="3">
    <source>
        <dbReference type="ARBA" id="ARBA00022695"/>
    </source>
</evidence>
<dbReference type="SUPFAM" id="SSF54495">
    <property type="entry name" value="UBC-like"/>
    <property type="match status" value="1"/>
</dbReference>
<name>A0A0C9T6G4_PLICR</name>
<keyword evidence="8" id="KW-1185">Reference proteome</keyword>
<dbReference type="InterPro" id="IPR016135">
    <property type="entry name" value="UBQ-conjugating_enzyme/RWD"/>
</dbReference>
<keyword evidence="3" id="KW-0548">Nucleotidyltransferase</keyword>
<dbReference type="AlphaFoldDB" id="A0A0C9T6G4"/>
<dbReference type="GO" id="GO:0003950">
    <property type="term" value="F:NAD+ poly-ADP-ribosyltransferase activity"/>
    <property type="evidence" value="ECO:0007669"/>
    <property type="project" value="InterPro"/>
</dbReference>
<gene>
    <name evidence="7" type="ORF">PLICRDRAFT_116954</name>
</gene>
<proteinExistence type="predicted"/>
<dbReference type="SUPFAM" id="SSF56399">
    <property type="entry name" value="ADP-ribosylation"/>
    <property type="match status" value="1"/>
</dbReference>
<evidence type="ECO:0000256" key="4">
    <source>
        <dbReference type="ARBA" id="ARBA00023027"/>
    </source>
</evidence>
<dbReference type="PROSITE" id="PS50127">
    <property type="entry name" value="UBC_2"/>
    <property type="match status" value="1"/>
</dbReference>
<dbReference type="SMART" id="SM00212">
    <property type="entry name" value="UBCc"/>
    <property type="match status" value="1"/>
</dbReference>
<evidence type="ECO:0000313" key="7">
    <source>
        <dbReference type="EMBL" id="KII84929.1"/>
    </source>
</evidence>
<reference evidence="7 8" key="1">
    <citation type="submission" date="2014-06" db="EMBL/GenBank/DDBJ databases">
        <title>Evolutionary Origins and Diversification of the Mycorrhizal Mutualists.</title>
        <authorList>
            <consortium name="DOE Joint Genome Institute"/>
            <consortium name="Mycorrhizal Genomics Consortium"/>
            <person name="Kohler A."/>
            <person name="Kuo A."/>
            <person name="Nagy L.G."/>
            <person name="Floudas D."/>
            <person name="Copeland A."/>
            <person name="Barry K.W."/>
            <person name="Cichocki N."/>
            <person name="Veneault-Fourrey C."/>
            <person name="LaButti K."/>
            <person name="Lindquist E.A."/>
            <person name="Lipzen A."/>
            <person name="Lundell T."/>
            <person name="Morin E."/>
            <person name="Murat C."/>
            <person name="Riley R."/>
            <person name="Ohm R."/>
            <person name="Sun H."/>
            <person name="Tunlid A."/>
            <person name="Henrissat B."/>
            <person name="Grigoriev I.V."/>
            <person name="Hibbett D.S."/>
            <person name="Martin F."/>
        </authorList>
    </citation>
    <scope>NUCLEOTIDE SEQUENCE [LARGE SCALE GENOMIC DNA]</scope>
    <source>
        <strain evidence="7 8">FD-325 SS-3</strain>
    </source>
</reference>
<keyword evidence="4" id="KW-0520">NAD</keyword>
<accession>A0A0C9T6G4</accession>
<dbReference type="Gene3D" id="3.10.110.10">
    <property type="entry name" value="Ubiquitin Conjugating Enzyme"/>
    <property type="match status" value="1"/>
</dbReference>
<protein>
    <recommendedName>
        <fullName evidence="6">UBC core domain-containing protein</fullName>
    </recommendedName>
</protein>
<dbReference type="OrthoDB" id="109543at2759"/>
<evidence type="ECO:0000256" key="2">
    <source>
        <dbReference type="ARBA" id="ARBA00022679"/>
    </source>
</evidence>
<dbReference type="Gene3D" id="3.90.228.10">
    <property type="match status" value="1"/>
</dbReference>
<evidence type="ECO:0000256" key="5">
    <source>
        <dbReference type="SAM" id="MobiDB-lite"/>
    </source>
</evidence>
<dbReference type="GO" id="GO:0016779">
    <property type="term" value="F:nucleotidyltransferase activity"/>
    <property type="evidence" value="ECO:0007669"/>
    <property type="project" value="UniProtKB-KW"/>
</dbReference>
<evidence type="ECO:0000256" key="1">
    <source>
        <dbReference type="ARBA" id="ARBA00022676"/>
    </source>
</evidence>
<evidence type="ECO:0000313" key="8">
    <source>
        <dbReference type="Proteomes" id="UP000053263"/>
    </source>
</evidence>
<dbReference type="Proteomes" id="UP000053263">
    <property type="component" value="Unassembled WGS sequence"/>
</dbReference>
<keyword evidence="2" id="KW-0808">Transferase</keyword>
<feature type="region of interest" description="Disordered" evidence="5">
    <location>
        <begin position="126"/>
        <end position="154"/>
    </location>
</feature>
<dbReference type="Pfam" id="PF00644">
    <property type="entry name" value="PARP"/>
    <property type="match status" value="1"/>
</dbReference>